<evidence type="ECO:0000256" key="10">
    <source>
        <dbReference type="ARBA" id="ARBA00022837"/>
    </source>
</evidence>
<keyword evidence="10 16" id="KW-0106">Calcium</keyword>
<comment type="catalytic activity">
    <reaction evidence="1 17">
        <text>a 1,2-diacyl-sn-glycero-3-phosphocholine + H2O = a 2-acyl-sn-glycero-3-phosphocholine + a fatty acid + H(+)</text>
        <dbReference type="Rhea" id="RHEA:18689"/>
        <dbReference type="ChEBI" id="CHEBI:15377"/>
        <dbReference type="ChEBI" id="CHEBI:15378"/>
        <dbReference type="ChEBI" id="CHEBI:28868"/>
        <dbReference type="ChEBI" id="CHEBI:57643"/>
        <dbReference type="ChEBI" id="CHEBI:57875"/>
        <dbReference type="EC" id="3.1.1.32"/>
    </reaction>
</comment>
<dbReference type="EC" id="3.1.1.4" evidence="17"/>
<feature type="binding site" description="in dimeric form" evidence="16">
    <location>
        <position position="194"/>
    </location>
    <ligand>
        <name>Ca(2+)</name>
        <dbReference type="ChEBI" id="CHEBI:29108"/>
        <label>1</label>
    </ligand>
</feature>
<keyword evidence="5" id="KW-1134">Transmembrane beta strand</keyword>
<comment type="subcellular location">
    <subcellularLocation>
        <location evidence="17">Cell outer membrane</location>
        <topology evidence="17">Multi-pass membrane protein</topology>
    </subcellularLocation>
    <text evidence="17">One of the very few enzymes located there.</text>
</comment>
<keyword evidence="6" id="KW-0812">Transmembrane</keyword>
<dbReference type="GO" id="GO:0009279">
    <property type="term" value="C:cell outer membrane"/>
    <property type="evidence" value="ECO:0007669"/>
    <property type="project" value="UniProtKB-SubCell"/>
</dbReference>
<dbReference type="EMBL" id="JABFCS010000001">
    <property type="protein sequence ID" value="NNU45110.1"/>
    <property type="molecule type" value="Genomic_DNA"/>
</dbReference>
<evidence type="ECO:0000256" key="14">
    <source>
        <dbReference type="ARBA" id="ARBA00023237"/>
    </source>
</evidence>
<dbReference type="InterPro" id="IPR003187">
    <property type="entry name" value="PLipase_A1"/>
</dbReference>
<evidence type="ECO:0000256" key="4">
    <source>
        <dbReference type="ARBA" id="ARBA00011702"/>
    </source>
</evidence>
<keyword evidence="11 17" id="KW-0442">Lipid degradation</keyword>
<feature type="active site" description="Proton acceptor" evidence="15">
    <location>
        <position position="230"/>
    </location>
</feature>
<comment type="catalytic activity">
    <reaction evidence="2 17">
        <text>a 1,2-diacyl-sn-glycero-3-phosphocholine + H2O = a 1-acyl-sn-glycero-3-phosphocholine + a fatty acid + H(+)</text>
        <dbReference type="Rhea" id="RHEA:15801"/>
        <dbReference type="ChEBI" id="CHEBI:15377"/>
        <dbReference type="ChEBI" id="CHEBI:15378"/>
        <dbReference type="ChEBI" id="CHEBI:28868"/>
        <dbReference type="ChEBI" id="CHEBI:57643"/>
        <dbReference type="ChEBI" id="CHEBI:58168"/>
        <dbReference type="EC" id="3.1.1.4"/>
    </reaction>
</comment>
<keyword evidence="7 16" id="KW-0479">Metal-binding</keyword>
<proteinExistence type="inferred from homology"/>
<evidence type="ECO:0000256" key="13">
    <source>
        <dbReference type="ARBA" id="ARBA00023136"/>
    </source>
</evidence>
<comment type="caution">
    <text evidence="18">The sequence shown here is derived from an EMBL/GenBank/DDBJ whole genome shotgun (WGS) entry which is preliminary data.</text>
</comment>
<evidence type="ECO:0000256" key="17">
    <source>
        <dbReference type="RuleBase" id="RU366027"/>
    </source>
</evidence>
<dbReference type="EC" id="3.1.1.32" evidence="17"/>
<reference evidence="18 19" key="1">
    <citation type="submission" date="2020-05" db="EMBL/GenBank/DDBJ databases">
        <authorList>
            <person name="Khan S.A."/>
            <person name="Jeon C.O."/>
            <person name="Chun B.H."/>
        </authorList>
    </citation>
    <scope>NUCLEOTIDE SEQUENCE [LARGE SCALE GENOMIC DNA]</scope>
    <source>
        <strain evidence="18 19">B156</strain>
    </source>
</reference>
<feature type="active site" description="Nucleophile" evidence="15">
    <location>
        <position position="232"/>
    </location>
</feature>
<dbReference type="SUPFAM" id="SSF56931">
    <property type="entry name" value="Outer membrane phospholipase A (OMPLA)"/>
    <property type="match status" value="1"/>
</dbReference>
<dbReference type="PRINTS" id="PR01486">
    <property type="entry name" value="PHPHLIPASEA1"/>
</dbReference>
<evidence type="ECO:0000313" key="18">
    <source>
        <dbReference type="EMBL" id="NNU45110.1"/>
    </source>
</evidence>
<gene>
    <name evidence="18" type="ORF">HK415_21015</name>
</gene>
<keyword evidence="9 17" id="KW-0378">Hydrolase</keyword>
<evidence type="ECO:0000256" key="2">
    <source>
        <dbReference type="ARBA" id="ARBA00001604"/>
    </source>
</evidence>
<evidence type="ECO:0000256" key="9">
    <source>
        <dbReference type="ARBA" id="ARBA00022801"/>
    </source>
</evidence>
<dbReference type="GO" id="GO:0046872">
    <property type="term" value="F:metal ion binding"/>
    <property type="evidence" value="ECO:0007669"/>
    <property type="project" value="UniProtKB-KW"/>
</dbReference>
<dbReference type="Pfam" id="PF02253">
    <property type="entry name" value="PLA1"/>
    <property type="match status" value="1"/>
</dbReference>
<reference evidence="18 19" key="2">
    <citation type="submission" date="2020-06" db="EMBL/GenBank/DDBJ databases">
        <title>Ramlibacter rhizophilus sp. nov., isolated from rhizosphere soil of national flower Mugunghwa from South Korea.</title>
        <authorList>
            <person name="Zheng-Fei Y."/>
            <person name="Huan T."/>
        </authorList>
    </citation>
    <scope>NUCLEOTIDE SEQUENCE [LARGE SCALE GENOMIC DNA]</scope>
    <source>
        <strain evidence="18 19">B156</strain>
    </source>
</reference>
<keyword evidence="14 17" id="KW-0998">Cell outer membrane</keyword>
<dbReference type="RefSeq" id="WP_171562647.1">
    <property type="nucleotide sequence ID" value="NZ_JABFCS010000001.1"/>
</dbReference>
<evidence type="ECO:0000256" key="16">
    <source>
        <dbReference type="PIRSR" id="PIRSR603187-2"/>
    </source>
</evidence>
<feature type="binding site" description="in dimeric form" evidence="16">
    <location>
        <position position="275"/>
    </location>
    <ligand>
        <name>Ca(2+)</name>
        <dbReference type="ChEBI" id="CHEBI:29108"/>
        <label>1</label>
    </ligand>
</feature>
<evidence type="ECO:0000256" key="11">
    <source>
        <dbReference type="ARBA" id="ARBA00022963"/>
    </source>
</evidence>
<dbReference type="Proteomes" id="UP000552954">
    <property type="component" value="Unassembled WGS sequence"/>
</dbReference>
<name>A0A849KCJ3_9BURK</name>
<dbReference type="GO" id="GO:0004623">
    <property type="term" value="F:phospholipase A2 activity"/>
    <property type="evidence" value="ECO:0007669"/>
    <property type="project" value="UniProtKB-EC"/>
</dbReference>
<evidence type="ECO:0000256" key="7">
    <source>
        <dbReference type="ARBA" id="ARBA00022723"/>
    </source>
</evidence>
<evidence type="ECO:0000256" key="12">
    <source>
        <dbReference type="ARBA" id="ARBA00023098"/>
    </source>
</evidence>
<protein>
    <recommendedName>
        <fullName evidence="17">Phospholipase A1</fullName>
        <ecNumber evidence="17">3.1.1.32</ecNumber>
        <ecNumber evidence="17">3.1.1.4</ecNumber>
    </recommendedName>
    <alternativeName>
        <fullName evidence="17">Phosphatidylcholine 1-acylhydrolase</fullName>
    </alternativeName>
</protein>
<comment type="similarity">
    <text evidence="3 17">Belongs to the phospholipase A1 family.</text>
</comment>
<evidence type="ECO:0000256" key="1">
    <source>
        <dbReference type="ARBA" id="ARBA00000111"/>
    </source>
</evidence>
<keyword evidence="13" id="KW-0472">Membrane</keyword>
<dbReference type="InterPro" id="IPR036541">
    <property type="entry name" value="PLipase_A1_sf"/>
</dbReference>
<feature type="binding site" description="in dimeric form" evidence="16">
    <location>
        <position position="240"/>
    </location>
    <ligand>
        <name>Ca(2+)</name>
        <dbReference type="ChEBI" id="CHEBI:29108"/>
        <label>1</label>
    </ligand>
</feature>
<keyword evidence="19" id="KW-1185">Reference proteome</keyword>
<dbReference type="PANTHER" id="PTHR40457">
    <property type="entry name" value="PHOSPHOLIPASE A1"/>
    <property type="match status" value="1"/>
</dbReference>
<comment type="subunit">
    <text evidence="4 17">Homodimer; dimerization is reversible, and the dimeric form is the active one.</text>
</comment>
<evidence type="ECO:0000256" key="15">
    <source>
        <dbReference type="PIRSR" id="PIRSR603187-1"/>
    </source>
</evidence>
<evidence type="ECO:0000256" key="3">
    <source>
        <dbReference type="ARBA" id="ARBA00010525"/>
    </source>
</evidence>
<comment type="function">
    <text evidence="17">Hydrolysis of phosphatidylcholine with phospholipase A2 (EC 3.1.1.4) and phospholipase A1 (EC 3.1.1.32) activities.</text>
</comment>
<feature type="signal peptide" evidence="17">
    <location>
        <begin position="1"/>
        <end position="19"/>
    </location>
</feature>
<dbReference type="GO" id="GO:0016042">
    <property type="term" value="P:lipid catabolic process"/>
    <property type="evidence" value="ECO:0007669"/>
    <property type="project" value="UniProtKB-KW"/>
</dbReference>
<feature type="chain" id="PRO_5033108027" description="Phospholipase A1" evidence="17">
    <location>
        <begin position="20"/>
        <end position="367"/>
    </location>
</feature>
<keyword evidence="8 17" id="KW-0732">Signal</keyword>
<sequence>MSRFLFATAAAFLLLPVHAQTGADGWQACAAMGEAAQRLACFDRWAEGQRAPAAATAPVLPPPVAAPAAVAESARSARLTAREGCRDTAYTHLSRFWELERGSDCGVFGLRSLRPMIAAAAFGDTVNRQPTSDNPANNAITATDYRTREMRLQVSVRSKIAKGMLTPDASNFSDSVWFAYSQQSYWQLFTPGISRPFRSTDHEPELFYIYPFTADLAGWRLRYGGLGIVHHSNGQSLPYSRSWNRAYLMAGAERHKVQLQAPIWQRIDEDRANDDNPGISNYFGRAELQAGWQNAENHVTVTARHSLRRAARGSLRLEWSRTLWDGGDLAPGGLQLYTGFFTGYGDTLLDFNRRRSVFTIGVSLSEW</sequence>
<dbReference type="Gene3D" id="2.40.230.10">
    <property type="entry name" value="Phospholipase A1"/>
    <property type="match status" value="1"/>
</dbReference>
<organism evidence="18 19">
    <name type="scientific">Ramlibacter montanisoli</name>
    <dbReference type="NCBI Taxonomy" id="2732512"/>
    <lineage>
        <taxon>Bacteria</taxon>
        <taxon>Pseudomonadati</taxon>
        <taxon>Pseudomonadota</taxon>
        <taxon>Betaproteobacteria</taxon>
        <taxon>Burkholderiales</taxon>
        <taxon>Comamonadaceae</taxon>
        <taxon>Ramlibacter</taxon>
    </lineage>
</organism>
<accession>A0A849KCJ3</accession>
<evidence type="ECO:0000256" key="5">
    <source>
        <dbReference type="ARBA" id="ARBA00022452"/>
    </source>
</evidence>
<comment type="cofactor">
    <cofactor evidence="17">
        <name>Ca(2+)</name>
        <dbReference type="ChEBI" id="CHEBI:29108"/>
    </cofactor>
    <text evidence="17">Binds 1 Ca(2+) ion per monomer. In the dimeric form the Ca(2+) is bound by different amino acids with binding of each Ca(2+) shared with ligands coming from each monomer. The Ca(2+) ion may have a role in catalysis.</text>
</comment>
<evidence type="ECO:0000313" key="19">
    <source>
        <dbReference type="Proteomes" id="UP000552954"/>
    </source>
</evidence>
<evidence type="ECO:0000256" key="6">
    <source>
        <dbReference type="ARBA" id="ARBA00022692"/>
    </source>
</evidence>
<dbReference type="PANTHER" id="PTHR40457:SF1">
    <property type="entry name" value="PHOSPHOLIPASE A1"/>
    <property type="match status" value="1"/>
</dbReference>
<dbReference type="GO" id="GO:0008970">
    <property type="term" value="F:phospholipase A1 activity"/>
    <property type="evidence" value="ECO:0007669"/>
    <property type="project" value="UniProtKB-EC"/>
</dbReference>
<dbReference type="AlphaFoldDB" id="A0A849KCJ3"/>
<keyword evidence="12 17" id="KW-0443">Lipid metabolism</keyword>
<evidence type="ECO:0000256" key="8">
    <source>
        <dbReference type="ARBA" id="ARBA00022729"/>
    </source>
</evidence>